<dbReference type="Proteomes" id="UP001165296">
    <property type="component" value="Unassembled WGS sequence"/>
</dbReference>
<reference evidence="2" key="1">
    <citation type="submission" date="2021-10" db="EMBL/GenBank/DDBJ databases">
        <authorList>
            <person name="Dean J.D."/>
            <person name="Kim M.K."/>
            <person name="Newey C.N."/>
            <person name="Stoker T.S."/>
            <person name="Thompson D.W."/>
            <person name="Grose J.H."/>
        </authorList>
    </citation>
    <scope>NUCLEOTIDE SEQUENCE</scope>
    <source>
        <strain evidence="2">BT178</strain>
    </source>
</reference>
<evidence type="ECO:0008006" key="4">
    <source>
        <dbReference type="Google" id="ProtNLM"/>
    </source>
</evidence>
<feature type="transmembrane region" description="Helical" evidence="1">
    <location>
        <begin position="389"/>
        <end position="410"/>
    </location>
</feature>
<sequence>MVDSKSLQGRWWESRNSWLWFLLTFVLFAAHLYTSRFEEQRYDAEFYWQLARGFDVDGGGKFSLYNFDTALRGYLYPLLHYPAAVLVREMFDGQSGGVLKFFGALWAAALFGVVCPALWEKVTGRPVGSLRRLLFIVVCFVLWRDYFNFTLTDFPSVLALFTALLLLYRSTRFFSIFAAGALVAAAVYMRPIYLLSVPFAVAVLVQQLWVRHPADTTGWLKAVASRLVVFAAAFLLVGFPQYLLNTNNFDSNSYLVLAEGAGDVDKKDQSLYLFLLREGIGRQRYETNIGVGYPKPQVSFMDPVGKALLEEEGISDFASYGDYFSFALRHPIDMAGLYLRHLFNSLDLLYSGPYIYNVYHPSLLNAVVVYSVLFAALLVIVLRIRRLTFGHWVLLAAILITSVASVPLIVECRFLIPLHLLLYAVACFGWPAQWQWQSTKLWQKLAVGLSYGLFLWLCFTLSANTQAQLEVKQGTVQPQS</sequence>
<keyword evidence="1" id="KW-0812">Transmembrane</keyword>
<organism evidence="2 3">
    <name type="scientific">Hymenobacter lucidus</name>
    <dbReference type="NCBI Taxonomy" id="2880930"/>
    <lineage>
        <taxon>Bacteria</taxon>
        <taxon>Pseudomonadati</taxon>
        <taxon>Bacteroidota</taxon>
        <taxon>Cytophagia</taxon>
        <taxon>Cytophagales</taxon>
        <taxon>Hymenobacteraceae</taxon>
        <taxon>Hymenobacter</taxon>
    </lineage>
</organism>
<comment type="caution">
    <text evidence="2">The sequence shown here is derived from an EMBL/GenBank/DDBJ whole genome shotgun (WGS) entry which is preliminary data.</text>
</comment>
<keyword evidence="3" id="KW-1185">Reference proteome</keyword>
<name>A0ABS8ASL1_9BACT</name>
<feature type="transmembrane region" description="Helical" evidence="1">
    <location>
        <begin position="445"/>
        <end position="463"/>
    </location>
</feature>
<keyword evidence="1" id="KW-0472">Membrane</keyword>
<feature type="transmembrane region" description="Helical" evidence="1">
    <location>
        <begin position="222"/>
        <end position="244"/>
    </location>
</feature>
<evidence type="ECO:0000313" key="2">
    <source>
        <dbReference type="EMBL" id="MCB2409195.1"/>
    </source>
</evidence>
<protein>
    <recommendedName>
        <fullName evidence="4">Glycosyltransferase RgtA/B/C/D-like domain-containing protein</fullName>
    </recommendedName>
</protein>
<gene>
    <name evidence="2" type="ORF">LGH74_14485</name>
</gene>
<proteinExistence type="predicted"/>
<feature type="transmembrane region" description="Helical" evidence="1">
    <location>
        <begin position="416"/>
        <end position="433"/>
    </location>
</feature>
<evidence type="ECO:0000256" key="1">
    <source>
        <dbReference type="SAM" id="Phobius"/>
    </source>
</evidence>
<feature type="transmembrane region" description="Helical" evidence="1">
    <location>
        <begin position="98"/>
        <end position="119"/>
    </location>
</feature>
<evidence type="ECO:0000313" key="3">
    <source>
        <dbReference type="Proteomes" id="UP001165296"/>
    </source>
</evidence>
<feature type="transmembrane region" description="Helical" evidence="1">
    <location>
        <begin position="363"/>
        <end position="382"/>
    </location>
</feature>
<dbReference type="EMBL" id="JAJADR010000004">
    <property type="protein sequence ID" value="MCB2409195.1"/>
    <property type="molecule type" value="Genomic_DNA"/>
</dbReference>
<dbReference type="RefSeq" id="WP_226176756.1">
    <property type="nucleotide sequence ID" value="NZ_JAJADR010000004.1"/>
</dbReference>
<keyword evidence="1" id="KW-1133">Transmembrane helix</keyword>
<feature type="transmembrane region" description="Helical" evidence="1">
    <location>
        <begin position="17"/>
        <end position="34"/>
    </location>
</feature>
<feature type="transmembrane region" description="Helical" evidence="1">
    <location>
        <begin position="159"/>
        <end position="186"/>
    </location>
</feature>
<accession>A0ABS8ASL1</accession>